<dbReference type="OrthoDB" id="4350624at2"/>
<sequence>MKHARLGLGAALVTCAFVGTALVQAPLAGAVSPDSATISFDCGSYGSGSATLTATQDGTNATITVTTSAITAPIAIGANSVSSDLTMTNSDGSTAVFSGSANPDIPAGSPVSTGPLSGTVAAGDSLSATSMTVSVFGITATCTATSAQSPGPFTY</sequence>
<organism evidence="2 3">
    <name type="scientific">Streptacidiphilus pinicola</name>
    <dbReference type="NCBI Taxonomy" id="2219663"/>
    <lineage>
        <taxon>Bacteria</taxon>
        <taxon>Bacillati</taxon>
        <taxon>Actinomycetota</taxon>
        <taxon>Actinomycetes</taxon>
        <taxon>Kitasatosporales</taxon>
        <taxon>Streptomycetaceae</taxon>
        <taxon>Streptacidiphilus</taxon>
    </lineage>
</organism>
<dbReference type="EMBL" id="QKYN01000006">
    <property type="protein sequence ID" value="RAG87565.1"/>
    <property type="molecule type" value="Genomic_DNA"/>
</dbReference>
<dbReference type="RefSeq" id="WP_111498720.1">
    <property type="nucleotide sequence ID" value="NZ_QKYN01000006.1"/>
</dbReference>
<evidence type="ECO:0000256" key="1">
    <source>
        <dbReference type="SAM" id="SignalP"/>
    </source>
</evidence>
<evidence type="ECO:0008006" key="4">
    <source>
        <dbReference type="Google" id="ProtNLM"/>
    </source>
</evidence>
<dbReference type="Proteomes" id="UP000248889">
    <property type="component" value="Unassembled WGS sequence"/>
</dbReference>
<name>A0A2X0KEU6_9ACTN</name>
<evidence type="ECO:0000313" key="3">
    <source>
        <dbReference type="Proteomes" id="UP000248889"/>
    </source>
</evidence>
<protein>
    <recommendedName>
        <fullName evidence="4">Autotransporter</fullName>
    </recommendedName>
</protein>
<feature type="chain" id="PRO_5038465515" description="Autotransporter" evidence="1">
    <location>
        <begin position="26"/>
        <end position="155"/>
    </location>
</feature>
<feature type="signal peptide" evidence="1">
    <location>
        <begin position="1"/>
        <end position="25"/>
    </location>
</feature>
<evidence type="ECO:0000313" key="2">
    <source>
        <dbReference type="EMBL" id="RAG87565.1"/>
    </source>
</evidence>
<proteinExistence type="predicted"/>
<dbReference type="AlphaFoldDB" id="A0A2X0KEU6"/>
<keyword evidence="3" id="KW-1185">Reference proteome</keyword>
<comment type="caution">
    <text evidence="2">The sequence shown here is derived from an EMBL/GenBank/DDBJ whole genome shotgun (WGS) entry which is preliminary data.</text>
</comment>
<reference evidence="2 3" key="1">
    <citation type="submission" date="2018-06" db="EMBL/GenBank/DDBJ databases">
        <title>Streptacidiphilus pinicola sp. nov., isolated from pine grove soil.</title>
        <authorList>
            <person name="Roh S.G."/>
            <person name="Park S."/>
            <person name="Kim M.-K."/>
            <person name="Yun B.-R."/>
            <person name="Park J."/>
            <person name="Kim M.J."/>
            <person name="Kim Y.S."/>
            <person name="Kim S.B."/>
        </authorList>
    </citation>
    <scope>NUCLEOTIDE SEQUENCE [LARGE SCALE GENOMIC DNA]</scope>
    <source>
        <strain evidence="2 3">MMS16-CNU450</strain>
    </source>
</reference>
<keyword evidence="1" id="KW-0732">Signal</keyword>
<gene>
    <name evidence="2" type="ORF">DN069_00815</name>
</gene>
<accession>A0A2X0KEU6</accession>